<dbReference type="AlphaFoldDB" id="A0A2N9HWU5"/>
<dbReference type="EMBL" id="OIVN01004616">
    <property type="protein sequence ID" value="SPD18386.1"/>
    <property type="molecule type" value="Genomic_DNA"/>
</dbReference>
<reference evidence="1" key="1">
    <citation type="submission" date="2018-02" db="EMBL/GenBank/DDBJ databases">
        <authorList>
            <person name="Cohen D.B."/>
            <person name="Kent A.D."/>
        </authorList>
    </citation>
    <scope>NUCLEOTIDE SEQUENCE</scope>
</reference>
<accession>A0A2N9HWU5</accession>
<sequence length="177" mass="19424">MARVLIPLYQTTWGFTGRGPSIARLCVFKLSDLQAFRASITVLTALSSSFVCIHDSGCLEALWNSVSGSLSFFGLCRFGSGPVRVQSGLGLVRFGFGPVWVWSGSGSVWSGSGSDRLMWRVRSVPSARWRVPRACRRMSGMCWHVLARGRSCRNFHRRVEARGGSGETVLHAILQIG</sequence>
<protein>
    <submittedName>
        <fullName evidence="1">Uncharacterized protein</fullName>
    </submittedName>
</protein>
<name>A0A2N9HWU5_FAGSY</name>
<proteinExistence type="predicted"/>
<organism evidence="1">
    <name type="scientific">Fagus sylvatica</name>
    <name type="common">Beechnut</name>
    <dbReference type="NCBI Taxonomy" id="28930"/>
    <lineage>
        <taxon>Eukaryota</taxon>
        <taxon>Viridiplantae</taxon>
        <taxon>Streptophyta</taxon>
        <taxon>Embryophyta</taxon>
        <taxon>Tracheophyta</taxon>
        <taxon>Spermatophyta</taxon>
        <taxon>Magnoliopsida</taxon>
        <taxon>eudicotyledons</taxon>
        <taxon>Gunneridae</taxon>
        <taxon>Pentapetalae</taxon>
        <taxon>rosids</taxon>
        <taxon>fabids</taxon>
        <taxon>Fagales</taxon>
        <taxon>Fagaceae</taxon>
        <taxon>Fagus</taxon>
    </lineage>
</organism>
<evidence type="ECO:0000313" key="1">
    <source>
        <dbReference type="EMBL" id="SPD18386.1"/>
    </source>
</evidence>
<gene>
    <name evidence="1" type="ORF">FSB_LOCUS46268</name>
</gene>